<dbReference type="Proteomes" id="UP000600946">
    <property type="component" value="Unassembled WGS sequence"/>
</dbReference>
<sequence>MTTSLPVPIEFDVPQGWRPASPDEAGAPGAAFVALHFSPDAGFTANITVDGEYRPDPATLPEIADESVHSMGAVSRTPVTVTDRSETGSTDAPGLAQTLAFSTVVGGQHHDLVQSQVYLSMLDVHDPHKRVVIRLVLTSSAAQHPDVLADFQLLVRSVRPGGSATQ</sequence>
<dbReference type="RefSeq" id="WP_190026954.1">
    <property type="nucleotide sequence ID" value="NZ_BMUU01000003.1"/>
</dbReference>
<reference evidence="2" key="1">
    <citation type="journal article" date="2019" name="Int. J. Syst. Evol. Microbiol.">
        <title>The Global Catalogue of Microorganisms (GCM) 10K type strain sequencing project: providing services to taxonomists for standard genome sequencing and annotation.</title>
        <authorList>
            <consortium name="The Broad Institute Genomics Platform"/>
            <consortium name="The Broad Institute Genome Sequencing Center for Infectious Disease"/>
            <person name="Wu L."/>
            <person name="Ma J."/>
        </authorList>
    </citation>
    <scope>NUCLEOTIDE SEQUENCE [LARGE SCALE GENOMIC DNA]</scope>
    <source>
        <strain evidence="2">JCM 4594</strain>
    </source>
</reference>
<evidence type="ECO:0000313" key="2">
    <source>
        <dbReference type="Proteomes" id="UP000600946"/>
    </source>
</evidence>
<evidence type="ECO:0008006" key="3">
    <source>
        <dbReference type="Google" id="ProtNLM"/>
    </source>
</evidence>
<gene>
    <name evidence="1" type="ORF">GCM10010326_22450</name>
</gene>
<dbReference type="Gene3D" id="3.40.1000.10">
    <property type="entry name" value="Mog1/PsbP, alpha/beta/alpha sandwich"/>
    <property type="match status" value="1"/>
</dbReference>
<dbReference type="EMBL" id="BMUU01000003">
    <property type="protein sequence ID" value="GGY28320.1"/>
    <property type="molecule type" value="Genomic_DNA"/>
</dbReference>
<comment type="caution">
    <text evidence="1">The sequence shown here is derived from an EMBL/GenBank/DDBJ whole genome shotgun (WGS) entry which is preliminary data.</text>
</comment>
<name>A0ABQ2ZWY1_9ACTN</name>
<proteinExistence type="predicted"/>
<accession>A0ABQ2ZWY1</accession>
<keyword evidence="2" id="KW-1185">Reference proteome</keyword>
<organism evidence="1 2">
    <name type="scientific">Streptomyces xanthochromogenes</name>
    <dbReference type="NCBI Taxonomy" id="67384"/>
    <lineage>
        <taxon>Bacteria</taxon>
        <taxon>Bacillati</taxon>
        <taxon>Actinomycetota</taxon>
        <taxon>Actinomycetes</taxon>
        <taxon>Kitasatosporales</taxon>
        <taxon>Streptomycetaceae</taxon>
        <taxon>Streptomyces</taxon>
    </lineage>
</organism>
<evidence type="ECO:0000313" key="1">
    <source>
        <dbReference type="EMBL" id="GGY28320.1"/>
    </source>
</evidence>
<dbReference type="GeneID" id="96290224"/>
<protein>
    <recommendedName>
        <fullName evidence="3">DUF1795 domain-containing protein</fullName>
    </recommendedName>
</protein>